<keyword evidence="3" id="KW-1003">Cell membrane</keyword>
<evidence type="ECO:0000259" key="9">
    <source>
        <dbReference type="PROSITE" id="PS51123"/>
    </source>
</evidence>
<keyword evidence="5 8" id="KW-1133">Transmembrane helix</keyword>
<evidence type="ECO:0000256" key="5">
    <source>
        <dbReference type="ARBA" id="ARBA00022989"/>
    </source>
</evidence>
<dbReference type="RefSeq" id="WP_184673865.1">
    <property type="nucleotide sequence ID" value="NZ_BAABAI010000028.1"/>
</dbReference>
<keyword evidence="4 8" id="KW-0812">Transmembrane</keyword>
<dbReference type="CDD" id="cd07185">
    <property type="entry name" value="OmpA_C-like"/>
    <property type="match status" value="1"/>
</dbReference>
<dbReference type="SUPFAM" id="SSF103088">
    <property type="entry name" value="OmpA-like"/>
    <property type="match status" value="1"/>
</dbReference>
<evidence type="ECO:0000256" key="6">
    <source>
        <dbReference type="ARBA" id="ARBA00023136"/>
    </source>
</evidence>
<keyword evidence="6 7" id="KW-0472">Membrane</keyword>
<proteinExistence type="inferred from homology"/>
<comment type="caution">
    <text evidence="10">The sequence shown here is derived from an EMBL/GenBank/DDBJ whole genome shotgun (WGS) entry which is preliminary data.</text>
</comment>
<feature type="transmembrane region" description="Helical" evidence="8">
    <location>
        <begin position="20"/>
        <end position="42"/>
    </location>
</feature>
<dbReference type="Gene3D" id="3.30.1330.60">
    <property type="entry name" value="OmpA-like domain"/>
    <property type="match status" value="1"/>
</dbReference>
<comment type="subcellular location">
    <subcellularLocation>
        <location evidence="1">Cell membrane</location>
        <topology evidence="1">Single-pass membrane protein</topology>
    </subcellularLocation>
</comment>
<dbReference type="PROSITE" id="PS51123">
    <property type="entry name" value="OMPA_2"/>
    <property type="match status" value="1"/>
</dbReference>
<evidence type="ECO:0000256" key="8">
    <source>
        <dbReference type="SAM" id="Phobius"/>
    </source>
</evidence>
<dbReference type="Pfam" id="PF00691">
    <property type="entry name" value="OmpA"/>
    <property type="match status" value="1"/>
</dbReference>
<keyword evidence="11" id="KW-1185">Reference proteome</keyword>
<evidence type="ECO:0000313" key="11">
    <source>
        <dbReference type="Proteomes" id="UP000542674"/>
    </source>
</evidence>
<evidence type="ECO:0000256" key="3">
    <source>
        <dbReference type="ARBA" id="ARBA00022475"/>
    </source>
</evidence>
<dbReference type="EMBL" id="JACHJS010000001">
    <property type="protein sequence ID" value="MBB4968371.1"/>
    <property type="molecule type" value="Genomic_DNA"/>
</dbReference>
<dbReference type="AlphaFoldDB" id="A0A7W7WYV4"/>
<reference evidence="10 11" key="1">
    <citation type="submission" date="2020-08" db="EMBL/GenBank/DDBJ databases">
        <title>Sequencing the genomes of 1000 actinobacteria strains.</title>
        <authorList>
            <person name="Klenk H.-P."/>
        </authorList>
    </citation>
    <scope>NUCLEOTIDE SEQUENCE [LARGE SCALE GENOMIC DNA]</scope>
    <source>
        <strain evidence="10 11">DSM 45084</strain>
    </source>
</reference>
<gene>
    <name evidence="10" type="ORF">F4559_005730</name>
</gene>
<dbReference type="InterPro" id="IPR036737">
    <property type="entry name" value="OmpA-like_sf"/>
</dbReference>
<dbReference type="Pfam" id="PF13677">
    <property type="entry name" value="MotB_plug"/>
    <property type="match status" value="1"/>
</dbReference>
<protein>
    <submittedName>
        <fullName evidence="10">Chemotaxis protein MotB</fullName>
    </submittedName>
</protein>
<comment type="similarity">
    <text evidence="2">Belongs to the MotB family.</text>
</comment>
<name>A0A7W7WYV4_9PSEU</name>
<dbReference type="InterPro" id="IPR025713">
    <property type="entry name" value="MotB-like_N_dom"/>
</dbReference>
<dbReference type="GO" id="GO:0005886">
    <property type="term" value="C:plasma membrane"/>
    <property type="evidence" value="ECO:0007669"/>
    <property type="project" value="UniProtKB-SubCell"/>
</dbReference>
<evidence type="ECO:0000256" key="4">
    <source>
        <dbReference type="ARBA" id="ARBA00022692"/>
    </source>
</evidence>
<dbReference type="InterPro" id="IPR050330">
    <property type="entry name" value="Bact_OuterMem_StrucFunc"/>
</dbReference>
<dbReference type="Proteomes" id="UP000542674">
    <property type="component" value="Unassembled WGS sequence"/>
</dbReference>
<evidence type="ECO:0000256" key="2">
    <source>
        <dbReference type="ARBA" id="ARBA00008914"/>
    </source>
</evidence>
<dbReference type="InterPro" id="IPR006665">
    <property type="entry name" value="OmpA-like"/>
</dbReference>
<dbReference type="PANTHER" id="PTHR30329">
    <property type="entry name" value="STATOR ELEMENT OF FLAGELLAR MOTOR COMPLEX"/>
    <property type="match status" value="1"/>
</dbReference>
<organism evidence="10 11">
    <name type="scientific">Saccharothrix violaceirubra</name>
    <dbReference type="NCBI Taxonomy" id="413306"/>
    <lineage>
        <taxon>Bacteria</taxon>
        <taxon>Bacillati</taxon>
        <taxon>Actinomycetota</taxon>
        <taxon>Actinomycetes</taxon>
        <taxon>Pseudonocardiales</taxon>
        <taxon>Pseudonocardiaceae</taxon>
        <taxon>Saccharothrix</taxon>
    </lineage>
</organism>
<dbReference type="PANTHER" id="PTHR30329:SF21">
    <property type="entry name" value="LIPOPROTEIN YIAD-RELATED"/>
    <property type="match status" value="1"/>
</dbReference>
<sequence>MSGKKKGHDEEHENHERWLLTYSDMITLLMVLFIVMFAMSTVDAQKFDQLKQSLAGAFGGSEIVVVGEISSKGTNDESLLPSAVDLSTGGVANDKPISEDQAAAAVREADRAKASQDEQKARDEVDSLRGIQQRMTEELTKQGLADQVAFSIDDRGLVVTVITSSIVFGGDSAVLLPDGRRVVMALEPTLVDLPNKLEIGGHTNQLNVPTVNYPSAWELSTARASSVVRVLAEAGVSPSRMTATGHADQKPLYPPSDPLAVTRNRRVEIVVMSGQSPEVRSLLPVIATHE</sequence>
<evidence type="ECO:0000256" key="1">
    <source>
        <dbReference type="ARBA" id="ARBA00004162"/>
    </source>
</evidence>
<accession>A0A7W7WYV4</accession>
<feature type="domain" description="OmpA-like" evidence="9">
    <location>
        <begin position="155"/>
        <end position="275"/>
    </location>
</feature>
<evidence type="ECO:0000256" key="7">
    <source>
        <dbReference type="PROSITE-ProRule" id="PRU00473"/>
    </source>
</evidence>
<evidence type="ECO:0000313" key="10">
    <source>
        <dbReference type="EMBL" id="MBB4968371.1"/>
    </source>
</evidence>